<evidence type="ECO:0000256" key="1">
    <source>
        <dbReference type="ARBA" id="ARBA00000251"/>
    </source>
</evidence>
<comment type="similarity">
    <text evidence="2 6 10">Belongs to the glycosyl hydrolase 56 family.</text>
</comment>
<gene>
    <name evidence="13" type="primary">LOC115479033</name>
</gene>
<feature type="disulfide bond" evidence="9">
    <location>
        <begin position="385"/>
        <end position="439"/>
    </location>
</feature>
<dbReference type="EC" id="3.2.1.35" evidence="10"/>
<protein>
    <recommendedName>
        <fullName evidence="10">Hyaluronidase</fullName>
        <ecNumber evidence="10">3.2.1.35</ecNumber>
    </recommendedName>
</protein>
<sequence>MKVSSYIRTPCLKNRLLQLLLIHNAVWVLAFILGSTVALKPARPPVYHRKPFIATWNAPTDLCFMRYNIVLNLHMFQMAGTPLANARGQNVTIFYFNRLGYYPWYTSQEIPINGGLPQNASLQDHLEKAHQDINYYIPSEDFSGLAVIDWEYWRPQWVRNWNIKDVYRRKSRLLVSELLGNISSNDIENLAKLKFEASAKAFMKKTIQLGIKIRPKGLWGYYLYPDCHNYNFHDQKYTGSCPEQEVLRNNELSWLWNNSRALYPSISIHKSIGDSKRILWFSRFRVSESIRIASMTSYDYSLPIFVYTRLSYKDDPSLFLSEQDLVSTIGESAALGAAGFVIWGDMNLTSSKNSCMQVKQFLTSNLGIYVTNVTKATEICSRHLCQNNGRCLRKQWNSLDYLHLNPESYTIEPSEDQEFTVRGEASYSDLEFMAKKFSCHCYKGYEGKDCGNLKNCFQQNIGSVMSSLFIKGMLIMLYIDLSI</sequence>
<feature type="disulfide bond" evidence="9">
    <location>
        <begin position="380"/>
        <end position="391"/>
    </location>
</feature>
<dbReference type="PANTHER" id="PTHR11769">
    <property type="entry name" value="HYALURONIDASE"/>
    <property type="match status" value="1"/>
</dbReference>
<dbReference type="InParanoid" id="A0A6P7YZR6"/>
<feature type="glycosylation site" description="N-linked (GlcNAc...) asparagine" evidence="8">
    <location>
        <position position="372"/>
    </location>
</feature>
<dbReference type="GlyCosmos" id="A0A6P7YZR6">
    <property type="glycosylation" value="1 site, No reported glycans"/>
</dbReference>
<evidence type="ECO:0000256" key="4">
    <source>
        <dbReference type="ARBA" id="ARBA00023157"/>
    </source>
</evidence>
<dbReference type="PRINTS" id="PR00846">
    <property type="entry name" value="GLHYDRLASE56"/>
</dbReference>
<dbReference type="GeneID" id="115479033"/>
<keyword evidence="4 9" id="KW-1015">Disulfide bond</keyword>
<dbReference type="OrthoDB" id="5796153at2759"/>
<feature type="disulfide bond" evidence="9">
    <location>
        <begin position="227"/>
        <end position="241"/>
    </location>
</feature>
<dbReference type="InterPro" id="IPR013785">
    <property type="entry name" value="Aldolase_TIM"/>
</dbReference>
<name>A0A6P7YZR6_9AMPH</name>
<accession>A0A6P7YZR6</accession>
<feature type="active site" description="Proton donor" evidence="7">
    <location>
        <position position="151"/>
    </location>
</feature>
<evidence type="ECO:0000256" key="8">
    <source>
        <dbReference type="PIRSR" id="PIRSR038193-2"/>
    </source>
</evidence>
<keyword evidence="12" id="KW-1185">Reference proteome</keyword>
<dbReference type="FunFam" id="3.20.20.70:FF:000065">
    <property type="entry name" value="Hyaluronidase"/>
    <property type="match status" value="1"/>
</dbReference>
<dbReference type="GO" id="GO:0005975">
    <property type="term" value="P:carbohydrate metabolic process"/>
    <property type="evidence" value="ECO:0007669"/>
    <property type="project" value="UniProtKB-UniRule"/>
</dbReference>
<dbReference type="PRINTS" id="PR00848">
    <property type="entry name" value="SPERMPH20"/>
</dbReference>
<dbReference type="PANTHER" id="PTHR11769:SF7">
    <property type="entry name" value="HYALURONIDASE-4"/>
    <property type="match status" value="1"/>
</dbReference>
<dbReference type="Proteomes" id="UP000515156">
    <property type="component" value="Chromosome 10"/>
</dbReference>
<dbReference type="InterPro" id="IPR017853">
    <property type="entry name" value="GH"/>
</dbReference>
<keyword evidence="3 10" id="KW-0378">Hydrolase</keyword>
<feature type="transmembrane region" description="Helical" evidence="11">
    <location>
        <begin position="20"/>
        <end position="39"/>
    </location>
</feature>
<comment type="catalytic activity">
    <reaction evidence="1 10">
        <text>Random hydrolysis of (1-&gt;4)-linkages between N-acetyl-beta-D-glucosamine and D-glucuronate residues in hyaluronate.</text>
        <dbReference type="EC" id="3.2.1.35"/>
    </reaction>
</comment>
<evidence type="ECO:0000313" key="12">
    <source>
        <dbReference type="Proteomes" id="UP000515156"/>
    </source>
</evidence>
<keyword evidence="11" id="KW-0472">Membrane</keyword>
<dbReference type="InterPro" id="IPR018155">
    <property type="entry name" value="Hyaluronidase"/>
</dbReference>
<dbReference type="Gene3D" id="3.20.20.70">
    <property type="entry name" value="Aldolase class I"/>
    <property type="match status" value="1"/>
</dbReference>
<proteinExistence type="inferred from homology"/>
<evidence type="ECO:0000256" key="9">
    <source>
        <dbReference type="PIRSR" id="PIRSR038193-3"/>
    </source>
</evidence>
<dbReference type="GO" id="GO:0004415">
    <property type="term" value="F:hyalurononglucosaminidase activity"/>
    <property type="evidence" value="ECO:0007669"/>
    <property type="project" value="UniProtKB-UniRule"/>
</dbReference>
<evidence type="ECO:0000313" key="13">
    <source>
        <dbReference type="RefSeq" id="XP_030072607.1"/>
    </source>
</evidence>
<dbReference type="GO" id="GO:0031410">
    <property type="term" value="C:cytoplasmic vesicle"/>
    <property type="evidence" value="ECO:0007669"/>
    <property type="project" value="TreeGrafter"/>
</dbReference>
<evidence type="ECO:0000256" key="10">
    <source>
        <dbReference type="RuleBase" id="RU610713"/>
    </source>
</evidence>
<feature type="disulfide bond" evidence="9">
    <location>
        <begin position="63"/>
        <end position="355"/>
    </location>
</feature>
<dbReference type="RefSeq" id="XP_030072607.1">
    <property type="nucleotide sequence ID" value="XM_030216747.1"/>
</dbReference>
<dbReference type="AlphaFoldDB" id="A0A6P7YZR6"/>
<keyword evidence="11" id="KW-1133">Transmembrane helix</keyword>
<evidence type="ECO:0000256" key="2">
    <source>
        <dbReference type="ARBA" id="ARBA00008871"/>
    </source>
</evidence>
<keyword evidence="5 10" id="KW-0326">Glycosidase</keyword>
<keyword evidence="11" id="KW-0812">Transmembrane</keyword>
<evidence type="ECO:0000256" key="7">
    <source>
        <dbReference type="PIRSR" id="PIRSR038193-1"/>
    </source>
</evidence>
<dbReference type="KEGG" id="muo:115479033"/>
<dbReference type="FunCoup" id="A0A6P7YZR6">
    <property type="interactions" value="143"/>
</dbReference>
<dbReference type="Pfam" id="PF01630">
    <property type="entry name" value="Glyco_hydro_56"/>
    <property type="match status" value="1"/>
</dbReference>
<organism evidence="12 13">
    <name type="scientific">Microcaecilia unicolor</name>
    <dbReference type="NCBI Taxonomy" id="1415580"/>
    <lineage>
        <taxon>Eukaryota</taxon>
        <taxon>Metazoa</taxon>
        <taxon>Chordata</taxon>
        <taxon>Craniata</taxon>
        <taxon>Vertebrata</taxon>
        <taxon>Euteleostomi</taxon>
        <taxon>Amphibia</taxon>
        <taxon>Gymnophiona</taxon>
        <taxon>Siphonopidae</taxon>
        <taxon>Microcaecilia</taxon>
    </lineage>
</organism>
<evidence type="ECO:0000256" key="5">
    <source>
        <dbReference type="ARBA" id="ARBA00023295"/>
    </source>
</evidence>
<evidence type="ECO:0000256" key="11">
    <source>
        <dbReference type="SAM" id="Phobius"/>
    </source>
</evidence>
<dbReference type="GO" id="GO:0030214">
    <property type="term" value="P:hyaluronan catabolic process"/>
    <property type="evidence" value="ECO:0007669"/>
    <property type="project" value="TreeGrafter"/>
</dbReference>
<dbReference type="PIRSF" id="PIRSF038193">
    <property type="entry name" value="Hyaluronidase"/>
    <property type="match status" value="1"/>
</dbReference>
<evidence type="ECO:0000256" key="3">
    <source>
        <dbReference type="ARBA" id="ARBA00022801"/>
    </source>
</evidence>
<reference evidence="13" key="1">
    <citation type="submission" date="2025-08" db="UniProtKB">
        <authorList>
            <consortium name="RefSeq"/>
        </authorList>
    </citation>
    <scope>IDENTIFICATION</scope>
</reference>
<feature type="disulfide bond" evidence="9">
    <location>
        <begin position="441"/>
        <end position="450"/>
    </location>
</feature>
<dbReference type="SUPFAM" id="SSF51445">
    <property type="entry name" value="(Trans)glycosidases"/>
    <property type="match status" value="1"/>
</dbReference>
<evidence type="ECO:0000256" key="6">
    <source>
        <dbReference type="PIRNR" id="PIRNR038193"/>
    </source>
</evidence>